<dbReference type="PANTHER" id="PTHR21494:SF0">
    <property type="entry name" value="ACTIVATING SIGNAL COINTEGRATOR 1 COMPLEX SUBUNIT 2"/>
    <property type="match status" value="1"/>
</dbReference>
<dbReference type="GO" id="GO:0043130">
    <property type="term" value="F:ubiquitin binding"/>
    <property type="evidence" value="ECO:0007669"/>
    <property type="project" value="TreeGrafter"/>
</dbReference>
<dbReference type="AlphaFoldDB" id="A0A8S3J7V1"/>
<dbReference type="InterPro" id="IPR052586">
    <property type="entry name" value="ASCC2"/>
</dbReference>
<accession>A0A8S3J7V1</accession>
<dbReference type="PANTHER" id="PTHR21494">
    <property type="entry name" value="ACTIVATING SIGNAL COINTEGRATOR 1 COMPLEX SUBUNIT 2 ASC-1 COMPLEX SUBUNIT P100"/>
    <property type="match status" value="1"/>
</dbReference>
<organism evidence="1 2">
    <name type="scientific">Rotaria magnacalcarata</name>
    <dbReference type="NCBI Taxonomy" id="392030"/>
    <lineage>
        <taxon>Eukaryota</taxon>
        <taxon>Metazoa</taxon>
        <taxon>Spiralia</taxon>
        <taxon>Gnathifera</taxon>
        <taxon>Rotifera</taxon>
        <taxon>Eurotatoria</taxon>
        <taxon>Bdelloidea</taxon>
        <taxon>Philodinida</taxon>
        <taxon>Philodinidae</taxon>
        <taxon>Rotaria</taxon>
    </lineage>
</organism>
<proteinExistence type="predicted"/>
<comment type="caution">
    <text evidence="1">The sequence shown here is derived from an EMBL/GenBank/DDBJ whole genome shotgun (WGS) entry which is preliminary data.</text>
</comment>
<protein>
    <submittedName>
        <fullName evidence="1">Uncharacterized protein</fullName>
    </submittedName>
</protein>
<dbReference type="GO" id="GO:0006355">
    <property type="term" value="P:regulation of DNA-templated transcription"/>
    <property type="evidence" value="ECO:0007669"/>
    <property type="project" value="TreeGrafter"/>
</dbReference>
<name>A0A8S3J7V1_9BILA</name>
<gene>
    <name evidence="1" type="ORF">GIL414_LOCUS80944</name>
</gene>
<feature type="non-terminal residue" evidence="1">
    <location>
        <position position="1"/>
    </location>
</feature>
<dbReference type="EMBL" id="CAJOBJ010356159">
    <property type="protein sequence ID" value="CAF5214405.1"/>
    <property type="molecule type" value="Genomic_DNA"/>
</dbReference>
<evidence type="ECO:0000313" key="2">
    <source>
        <dbReference type="Proteomes" id="UP000681720"/>
    </source>
</evidence>
<evidence type="ECO:0000313" key="1">
    <source>
        <dbReference type="EMBL" id="CAF5214405.1"/>
    </source>
</evidence>
<feature type="non-terminal residue" evidence="1">
    <location>
        <position position="172"/>
    </location>
</feature>
<reference evidence="1" key="1">
    <citation type="submission" date="2021-02" db="EMBL/GenBank/DDBJ databases">
        <authorList>
            <person name="Nowell W R."/>
        </authorList>
    </citation>
    <scope>NUCLEOTIDE SEQUENCE</scope>
</reference>
<dbReference type="Proteomes" id="UP000681720">
    <property type="component" value="Unassembled WGS sequence"/>
</dbReference>
<sequence>HPSGMEHHYFVTYISLPSDVEDGAAVEQWIERMTFIQEDLSWLLQQNHTKFWCEVAFNKDFHSMLDSYLRYAPRPQRCIGIDNYSSIENGKVLEDSVSQLMFMCILRLSTHKESAENFFTPEGFGHVIYDNYIFDIPRLFDICSLYAINNKELLSKMIGNIFKQQEGYTRDL</sequence>